<accession>I7IVY3</accession>
<gene>
    <name evidence="2" type="ORF">BN55_02745</name>
</gene>
<evidence type="ECO:0008006" key="4">
    <source>
        <dbReference type="Google" id="ProtNLM"/>
    </source>
</evidence>
<organism evidence="2 3">
    <name type="scientific">Lactobacillus hominis DSM 23910 = CRBIP 24.179</name>
    <dbReference type="NCBI Taxonomy" id="1423758"/>
    <lineage>
        <taxon>Bacteria</taxon>
        <taxon>Bacillati</taxon>
        <taxon>Bacillota</taxon>
        <taxon>Bacilli</taxon>
        <taxon>Lactobacillales</taxon>
        <taxon>Lactobacillaceae</taxon>
        <taxon>Lactobacillus</taxon>
    </lineage>
</organism>
<evidence type="ECO:0000256" key="1">
    <source>
        <dbReference type="SAM" id="Phobius"/>
    </source>
</evidence>
<dbReference type="GeneID" id="82848018"/>
<sequence length="61" mass="7085">MSWILFLAGILIIITVFLLVFSFDKQFSKKTRLIILSIGIVFLIMTLILIWKILSNPMMIL</sequence>
<dbReference type="EMBL" id="CAKE01000019">
    <property type="protein sequence ID" value="CCI82243.1"/>
    <property type="molecule type" value="Genomic_DNA"/>
</dbReference>
<keyword evidence="3" id="KW-1185">Reference proteome</keyword>
<name>I7IVY3_9LACO</name>
<evidence type="ECO:0000313" key="3">
    <source>
        <dbReference type="Proteomes" id="UP000009320"/>
    </source>
</evidence>
<proteinExistence type="predicted"/>
<protein>
    <recommendedName>
        <fullName evidence="4">ABC superfamily ATP binding cassette transporter, membrane protein</fullName>
    </recommendedName>
</protein>
<keyword evidence="1" id="KW-0472">Membrane</keyword>
<keyword evidence="1" id="KW-1133">Transmembrane helix</keyword>
<feature type="transmembrane region" description="Helical" evidence="1">
    <location>
        <begin position="6"/>
        <end position="23"/>
    </location>
</feature>
<dbReference type="Proteomes" id="UP000009320">
    <property type="component" value="Unassembled WGS sequence"/>
</dbReference>
<keyword evidence="1" id="KW-0812">Transmembrane</keyword>
<dbReference type="PATRIC" id="fig|1423758.3.peg.598"/>
<reference evidence="2 3" key="1">
    <citation type="submission" date="2012-06" db="EMBL/GenBank/DDBJ databases">
        <title>Draft Genome Sequence of Lactobacillus hominis Strain CRBIP 24.179T, isolated from human intestine.</title>
        <authorList>
            <person name="Cousin S."/>
            <person name="Ma L."/>
            <person name="Bizet C."/>
            <person name="Loux V."/>
            <person name="Bouchier C."/>
            <person name="Clermont D."/>
            <person name="Creno S."/>
        </authorList>
    </citation>
    <scope>NUCLEOTIDE SEQUENCE [LARGE SCALE GENOMIC DNA]</scope>
    <source>
        <strain evidence="3">CRBIP 24.179T</strain>
    </source>
</reference>
<feature type="transmembrane region" description="Helical" evidence="1">
    <location>
        <begin position="35"/>
        <end position="54"/>
    </location>
</feature>
<evidence type="ECO:0000313" key="2">
    <source>
        <dbReference type="EMBL" id="CCI82243.1"/>
    </source>
</evidence>
<comment type="caution">
    <text evidence="2">The sequence shown here is derived from an EMBL/GenBank/DDBJ whole genome shotgun (WGS) entry which is preliminary data.</text>
</comment>
<dbReference type="RefSeq" id="WP_008471269.1">
    <property type="nucleotide sequence ID" value="NZ_AYZP01000013.1"/>
</dbReference>
<dbReference type="AlphaFoldDB" id="I7IVY3"/>